<feature type="compositionally biased region" description="Polar residues" evidence="1">
    <location>
        <begin position="350"/>
        <end position="363"/>
    </location>
</feature>
<keyword evidence="3" id="KW-1185">Reference proteome</keyword>
<name>A0A3R7MIG8_9TRYP</name>
<comment type="caution">
    <text evidence="2">The sequence shown here is derived from an EMBL/GenBank/DDBJ whole genome shotgun (WGS) entry which is preliminary data.</text>
</comment>
<feature type="compositionally biased region" description="Basic and acidic residues" evidence="1">
    <location>
        <begin position="67"/>
        <end position="77"/>
    </location>
</feature>
<dbReference type="Proteomes" id="UP000284403">
    <property type="component" value="Unassembled WGS sequence"/>
</dbReference>
<evidence type="ECO:0000313" key="2">
    <source>
        <dbReference type="EMBL" id="RNF06523.1"/>
    </source>
</evidence>
<dbReference type="RefSeq" id="XP_029225475.1">
    <property type="nucleotide sequence ID" value="XM_029374416.1"/>
</dbReference>
<organism evidence="2 3">
    <name type="scientific">Trypanosoma conorhini</name>
    <dbReference type="NCBI Taxonomy" id="83891"/>
    <lineage>
        <taxon>Eukaryota</taxon>
        <taxon>Discoba</taxon>
        <taxon>Euglenozoa</taxon>
        <taxon>Kinetoplastea</taxon>
        <taxon>Metakinetoplastina</taxon>
        <taxon>Trypanosomatida</taxon>
        <taxon>Trypanosomatidae</taxon>
        <taxon>Trypanosoma</taxon>
    </lineage>
</organism>
<dbReference type="OrthoDB" id="247059at2759"/>
<dbReference type="AlphaFoldDB" id="A0A3R7MIG8"/>
<dbReference type="EMBL" id="MKKU01000595">
    <property type="protein sequence ID" value="RNF06523.1"/>
    <property type="molecule type" value="Genomic_DNA"/>
</dbReference>
<evidence type="ECO:0000313" key="3">
    <source>
        <dbReference type="Proteomes" id="UP000284403"/>
    </source>
</evidence>
<gene>
    <name evidence="2" type="ORF">Tco025E_07551</name>
</gene>
<evidence type="ECO:0000256" key="1">
    <source>
        <dbReference type="SAM" id="MobiDB-lite"/>
    </source>
</evidence>
<sequence length="374" mass="40075">MENTRRKEPPLWLNPAVHVWITKNDIPVVNLRDVSEKLRLPRSALRADEAPATSDEETFQADSSSSNEEKPPEPKKQDPLNAILALMQRCSENQGTPLLQRPAATNTPLVSGTTIAKEPEPKAPSFPEPKPAKAMNVEFVQGVNLPGEKTTTVSLQAQSEVLKSVALFHDPVWGEVGSSYDVECLVSREEGKKDVLASLKFGTFADSVKKSEPVTTQTPATAAAPPPFPAPIPVSEMMYQQPPPHPAAMTSSPPQTAYPQGVGLSAPGWTTAPPSGHGMAMHPLQFVGVSVPFIPSTTVMAMPQPYGMPYQVYQMHPQPHPLASVPHQTTAYQVPSVPGAFQLTGQRLVQQQNASSRPGTNVGATPFVPGGKGS</sequence>
<feature type="region of interest" description="Disordered" evidence="1">
    <location>
        <begin position="44"/>
        <end position="77"/>
    </location>
</feature>
<proteinExistence type="predicted"/>
<dbReference type="GeneID" id="40321162"/>
<accession>A0A3R7MIG8</accession>
<feature type="region of interest" description="Disordered" evidence="1">
    <location>
        <begin position="350"/>
        <end position="374"/>
    </location>
</feature>
<reference evidence="2 3" key="1">
    <citation type="journal article" date="2018" name="BMC Genomics">
        <title>Genomic comparison of Trypanosoma conorhini and Trypanosoma rangeli to Trypanosoma cruzi strains of high and low virulence.</title>
        <authorList>
            <person name="Bradwell K.R."/>
            <person name="Koparde V.N."/>
            <person name="Matveyev A.V."/>
            <person name="Serrano M.G."/>
            <person name="Alves J.M."/>
            <person name="Parikh H."/>
            <person name="Huang B."/>
            <person name="Lee V."/>
            <person name="Espinosa-Alvarez O."/>
            <person name="Ortiz P.A."/>
            <person name="Costa-Martins A.G."/>
            <person name="Teixeira M.M."/>
            <person name="Buck G.A."/>
        </authorList>
    </citation>
    <scope>NUCLEOTIDE SEQUENCE [LARGE SCALE GENOMIC DNA]</scope>
    <source>
        <strain evidence="2 3">025E</strain>
    </source>
</reference>
<feature type="compositionally biased region" description="Polar residues" evidence="1">
    <location>
        <begin position="249"/>
        <end position="258"/>
    </location>
</feature>
<protein>
    <submittedName>
        <fullName evidence="2">Uncharacterized protein</fullName>
    </submittedName>
</protein>
<feature type="region of interest" description="Disordered" evidence="1">
    <location>
        <begin position="242"/>
        <end position="261"/>
    </location>
</feature>